<sequence>MRKKKRKSRLKKGKWGRFQHTPKVTALSGQLPKTWARGRGCKFFTRPHPNHDSHRAVLSKAEDEQSARQKKENVEDKKKTQASKYVVDSRTQERTGPGFTSTKISYELTFPGSRGVW</sequence>
<proteinExistence type="predicted"/>
<evidence type="ECO:0000313" key="2">
    <source>
        <dbReference type="EMBL" id="KAL0446073.1"/>
    </source>
</evidence>
<gene>
    <name evidence="2" type="ORF">Slati_1735200</name>
</gene>
<feature type="compositionally biased region" description="Basic residues" evidence="1">
    <location>
        <begin position="1"/>
        <end position="17"/>
    </location>
</feature>
<dbReference type="EMBL" id="JACGWN010000006">
    <property type="protein sequence ID" value="KAL0446073.1"/>
    <property type="molecule type" value="Genomic_DNA"/>
</dbReference>
<evidence type="ECO:0000256" key="1">
    <source>
        <dbReference type="SAM" id="MobiDB-lite"/>
    </source>
</evidence>
<protein>
    <submittedName>
        <fullName evidence="2">Uncharacterized protein</fullName>
    </submittedName>
</protein>
<name>A0AAW2WXA2_9LAMI</name>
<feature type="compositionally biased region" description="Basic and acidic residues" evidence="1">
    <location>
        <begin position="49"/>
        <end position="79"/>
    </location>
</feature>
<reference evidence="2" key="1">
    <citation type="submission" date="2020-06" db="EMBL/GenBank/DDBJ databases">
        <authorList>
            <person name="Li T."/>
            <person name="Hu X."/>
            <person name="Zhang T."/>
            <person name="Song X."/>
            <person name="Zhang H."/>
            <person name="Dai N."/>
            <person name="Sheng W."/>
            <person name="Hou X."/>
            <person name="Wei L."/>
        </authorList>
    </citation>
    <scope>NUCLEOTIDE SEQUENCE</scope>
    <source>
        <strain evidence="2">KEN1</strain>
        <tissue evidence="2">Leaf</tissue>
    </source>
</reference>
<dbReference type="AlphaFoldDB" id="A0AAW2WXA2"/>
<organism evidence="2">
    <name type="scientific">Sesamum latifolium</name>
    <dbReference type="NCBI Taxonomy" id="2727402"/>
    <lineage>
        <taxon>Eukaryota</taxon>
        <taxon>Viridiplantae</taxon>
        <taxon>Streptophyta</taxon>
        <taxon>Embryophyta</taxon>
        <taxon>Tracheophyta</taxon>
        <taxon>Spermatophyta</taxon>
        <taxon>Magnoliopsida</taxon>
        <taxon>eudicotyledons</taxon>
        <taxon>Gunneridae</taxon>
        <taxon>Pentapetalae</taxon>
        <taxon>asterids</taxon>
        <taxon>lamiids</taxon>
        <taxon>Lamiales</taxon>
        <taxon>Pedaliaceae</taxon>
        <taxon>Sesamum</taxon>
    </lineage>
</organism>
<feature type="region of interest" description="Disordered" evidence="1">
    <location>
        <begin position="1"/>
        <end position="103"/>
    </location>
</feature>
<accession>A0AAW2WXA2</accession>
<comment type="caution">
    <text evidence="2">The sequence shown here is derived from an EMBL/GenBank/DDBJ whole genome shotgun (WGS) entry which is preliminary data.</text>
</comment>
<reference evidence="2" key="2">
    <citation type="journal article" date="2024" name="Plant">
        <title>Genomic evolution and insights into agronomic trait innovations of Sesamum species.</title>
        <authorList>
            <person name="Miao H."/>
            <person name="Wang L."/>
            <person name="Qu L."/>
            <person name="Liu H."/>
            <person name="Sun Y."/>
            <person name="Le M."/>
            <person name="Wang Q."/>
            <person name="Wei S."/>
            <person name="Zheng Y."/>
            <person name="Lin W."/>
            <person name="Duan Y."/>
            <person name="Cao H."/>
            <person name="Xiong S."/>
            <person name="Wang X."/>
            <person name="Wei L."/>
            <person name="Li C."/>
            <person name="Ma Q."/>
            <person name="Ju M."/>
            <person name="Zhao R."/>
            <person name="Li G."/>
            <person name="Mu C."/>
            <person name="Tian Q."/>
            <person name="Mei H."/>
            <person name="Zhang T."/>
            <person name="Gao T."/>
            <person name="Zhang H."/>
        </authorList>
    </citation>
    <scope>NUCLEOTIDE SEQUENCE</scope>
    <source>
        <strain evidence="2">KEN1</strain>
    </source>
</reference>